<gene>
    <name evidence="11" type="ORF">VNI00_005818</name>
</gene>
<keyword evidence="12" id="KW-1185">Reference proteome</keyword>
<dbReference type="InterPro" id="IPR002204">
    <property type="entry name" value="3-OH-isobutyrate_DH-rel_CS"/>
</dbReference>
<dbReference type="Gene3D" id="3.40.50.720">
    <property type="entry name" value="NAD(P)-binding Rossmann-like Domain"/>
    <property type="match status" value="2"/>
</dbReference>
<dbReference type="AlphaFoldDB" id="A0AAW0DD94"/>
<evidence type="ECO:0000256" key="6">
    <source>
        <dbReference type="ARBA" id="ARBA00023027"/>
    </source>
</evidence>
<dbReference type="InterPro" id="IPR011548">
    <property type="entry name" value="HIBADH"/>
</dbReference>
<dbReference type="PANTHER" id="PTHR22981:SF7">
    <property type="entry name" value="3-HYDROXYISOBUTYRATE DEHYDROGENASE, MITOCHONDRIAL"/>
    <property type="match status" value="1"/>
</dbReference>
<dbReference type="NCBIfam" id="TIGR01692">
    <property type="entry name" value="HIBADH"/>
    <property type="match status" value="1"/>
</dbReference>
<dbReference type="Proteomes" id="UP001383192">
    <property type="component" value="Unassembled WGS sequence"/>
</dbReference>
<dbReference type="GO" id="GO:0051287">
    <property type="term" value="F:NAD binding"/>
    <property type="evidence" value="ECO:0007669"/>
    <property type="project" value="InterPro"/>
</dbReference>
<name>A0AAW0DD94_9AGAR</name>
<evidence type="ECO:0000256" key="8">
    <source>
        <dbReference type="RuleBase" id="RU910714"/>
    </source>
</evidence>
<dbReference type="Pfam" id="PF03446">
    <property type="entry name" value="NAD_binding_2"/>
    <property type="match status" value="1"/>
</dbReference>
<dbReference type="SUPFAM" id="SSF48179">
    <property type="entry name" value="6-phosphogluconate dehydrogenase C-terminal domain-like"/>
    <property type="match status" value="1"/>
</dbReference>
<dbReference type="InterPro" id="IPR029154">
    <property type="entry name" value="HIBADH-like_NADP-bd"/>
</dbReference>
<accession>A0AAW0DD94</accession>
<dbReference type="FunFam" id="1.10.1040.10:FF:000006">
    <property type="entry name" value="3-hydroxyisobutyrate dehydrogenase"/>
    <property type="match status" value="1"/>
</dbReference>
<dbReference type="Pfam" id="PF14833">
    <property type="entry name" value="NAD_binding_11"/>
    <property type="match status" value="1"/>
</dbReference>
<comment type="similarity">
    <text evidence="2">Belongs to the HIBADH-related family. 3-hydroxyisobutyrate dehydrogenase subfamily.</text>
</comment>
<evidence type="ECO:0000256" key="3">
    <source>
        <dbReference type="ARBA" id="ARBA00012991"/>
    </source>
</evidence>
<dbReference type="InterPro" id="IPR006115">
    <property type="entry name" value="6PGDH_NADP-bd"/>
</dbReference>
<comment type="pathway">
    <text evidence="1 8">Amino-acid degradation; L-valine degradation.</text>
</comment>
<dbReference type="EMBL" id="JAYKXP010000017">
    <property type="protein sequence ID" value="KAK7049217.1"/>
    <property type="molecule type" value="Genomic_DNA"/>
</dbReference>
<proteinExistence type="inferred from homology"/>
<keyword evidence="5 8" id="KW-0560">Oxidoreductase</keyword>
<comment type="caution">
    <text evidence="11">The sequence shown here is derived from an EMBL/GenBank/DDBJ whole genome shotgun (WGS) entry which is preliminary data.</text>
</comment>
<evidence type="ECO:0000256" key="4">
    <source>
        <dbReference type="ARBA" id="ARBA00022456"/>
    </source>
</evidence>
<evidence type="ECO:0000256" key="5">
    <source>
        <dbReference type="ARBA" id="ARBA00023002"/>
    </source>
</evidence>
<evidence type="ECO:0000256" key="2">
    <source>
        <dbReference type="ARBA" id="ARBA00006013"/>
    </source>
</evidence>
<dbReference type="GO" id="GO:0008442">
    <property type="term" value="F:3-hydroxyisobutyrate dehydrogenase activity"/>
    <property type="evidence" value="ECO:0007669"/>
    <property type="project" value="UniProtKB-EC"/>
</dbReference>
<dbReference type="GO" id="GO:0006574">
    <property type="term" value="P:L-valine catabolic process"/>
    <property type="evidence" value="ECO:0007669"/>
    <property type="project" value="TreeGrafter"/>
</dbReference>
<organism evidence="11 12">
    <name type="scientific">Paramarasmius palmivorus</name>
    <dbReference type="NCBI Taxonomy" id="297713"/>
    <lineage>
        <taxon>Eukaryota</taxon>
        <taxon>Fungi</taxon>
        <taxon>Dikarya</taxon>
        <taxon>Basidiomycota</taxon>
        <taxon>Agaricomycotina</taxon>
        <taxon>Agaricomycetes</taxon>
        <taxon>Agaricomycetidae</taxon>
        <taxon>Agaricales</taxon>
        <taxon>Marasmiineae</taxon>
        <taxon>Marasmiaceae</taxon>
        <taxon>Paramarasmius</taxon>
    </lineage>
</organism>
<sequence length="744" mass="81073">MKPSLRCLQSLALERIAQRHKSTSFIGLGRMGSEMAFNLFSKQYALVNDSHFVVCDALPESAQSFANNFISQFPGAKIAIATTPEEATLASQTIITMLPSSPHVKTVYNEGIIPTLSKLPVDLSKNTLCIDSTTLDVNVARQVAKDVINAKAQMVDAPVSGGVTGAKAGTLAFLVGGSESAYHLAHPILSHMGQRIIHCGPSGAGLGAKICNNLILGVQQIVVGEAMLLGERMGLDPAVLASVVSSSTGNCWSVAVNNPVPGALPEKSPPCEREYDGGFATALMLKDMGLATDLASSAGSPLPLGEAAESLYAQVIKEDPELARKDFSSVYRYLKRAASEGGLNTYSRAIARYLVPVEGESLVSHVRIVDKYSVKPPTTYLGAEFTKLLEKPEIEYKQANLTVPAIVHSMFDPPEGQPPYDYVFDLTGEIRPDRTDMIQITTTCNVARSIGEEAAKRQVKAYVRLTLPFYETSSKGSGSEKEDPEPHWTIGTWWHETLRILGAIENLNLVVLRIGFAYGPYIDYGDTTSIITVGAVYGYLKSPMKSVWSPGKNPTNTVHTDDVAGAAWACAKWIASLGRKEADSLAGEDIIFHNDKSKVKEVEGAPAHDKKVIAPLFNLVDDSKSTLLSVGQTVTSFFGTTFDFFNLTERTWYKVMDDDKAVEDINEHHVGGWVTMIQNSNPPIHNTPLSAYMDKYALEKRVVAFDNSKIKEVVGYKLKHPEFNHEAIKEIVDKWKEEGSWPIL</sequence>
<dbReference type="InterPro" id="IPR013328">
    <property type="entry name" value="6PGD_dom2"/>
</dbReference>
<evidence type="ECO:0000256" key="7">
    <source>
        <dbReference type="ARBA" id="ARBA00049197"/>
    </source>
</evidence>
<feature type="domain" description="6-phosphogluconate dehydrogenase NADP-binding" evidence="9">
    <location>
        <begin position="24"/>
        <end position="200"/>
    </location>
</feature>
<feature type="domain" description="3-hydroxyisobutyrate dehydrogenase-like NAD-binding" evidence="10">
    <location>
        <begin position="203"/>
        <end position="334"/>
    </location>
</feature>
<dbReference type="SUPFAM" id="SSF51735">
    <property type="entry name" value="NAD(P)-binding Rossmann-fold domains"/>
    <property type="match status" value="2"/>
</dbReference>
<protein>
    <recommendedName>
        <fullName evidence="3 8">3-hydroxyisobutyrate dehydrogenase</fullName>
        <shortName evidence="8">HIBADH</shortName>
        <ecNumber evidence="3 8">1.1.1.31</ecNumber>
    </recommendedName>
</protein>
<keyword evidence="6 8" id="KW-0520">NAD</keyword>
<evidence type="ECO:0000256" key="1">
    <source>
        <dbReference type="ARBA" id="ARBA00005109"/>
    </source>
</evidence>
<reference evidence="11 12" key="1">
    <citation type="submission" date="2024-01" db="EMBL/GenBank/DDBJ databases">
        <title>A draft genome for a cacao thread blight-causing isolate of Paramarasmius palmivorus.</title>
        <authorList>
            <person name="Baruah I.K."/>
            <person name="Bukari Y."/>
            <person name="Amoako-Attah I."/>
            <person name="Meinhardt L.W."/>
            <person name="Bailey B.A."/>
            <person name="Cohen S.P."/>
        </authorList>
    </citation>
    <scope>NUCLEOTIDE SEQUENCE [LARGE SCALE GENOMIC DNA]</scope>
    <source>
        <strain evidence="11 12">GH-12</strain>
    </source>
</reference>
<comment type="catalytic activity">
    <reaction evidence="7 8">
        <text>3-hydroxy-2-methylpropanoate + NAD(+) = 2-methyl-3-oxopropanoate + NADH + H(+)</text>
        <dbReference type="Rhea" id="RHEA:17681"/>
        <dbReference type="ChEBI" id="CHEBI:11805"/>
        <dbReference type="ChEBI" id="CHEBI:15378"/>
        <dbReference type="ChEBI" id="CHEBI:57540"/>
        <dbReference type="ChEBI" id="CHEBI:57700"/>
        <dbReference type="ChEBI" id="CHEBI:57945"/>
        <dbReference type="EC" id="1.1.1.31"/>
    </reaction>
</comment>
<evidence type="ECO:0000313" key="12">
    <source>
        <dbReference type="Proteomes" id="UP001383192"/>
    </source>
</evidence>
<dbReference type="Gene3D" id="1.10.1040.10">
    <property type="entry name" value="N-(1-d-carboxylethyl)-l-norvaline Dehydrogenase, domain 2"/>
    <property type="match status" value="1"/>
</dbReference>
<dbReference type="InterPro" id="IPR008927">
    <property type="entry name" value="6-PGluconate_DH-like_C_sf"/>
</dbReference>
<dbReference type="GO" id="GO:0050661">
    <property type="term" value="F:NADP binding"/>
    <property type="evidence" value="ECO:0007669"/>
    <property type="project" value="InterPro"/>
</dbReference>
<dbReference type="GO" id="GO:0005739">
    <property type="term" value="C:mitochondrion"/>
    <property type="evidence" value="ECO:0007669"/>
    <property type="project" value="TreeGrafter"/>
</dbReference>
<evidence type="ECO:0000259" key="10">
    <source>
        <dbReference type="Pfam" id="PF14833"/>
    </source>
</evidence>
<dbReference type="InterPro" id="IPR036291">
    <property type="entry name" value="NAD(P)-bd_dom_sf"/>
</dbReference>
<keyword evidence="4 8" id="KW-0101">Branched-chain amino acid catabolism</keyword>
<dbReference type="EC" id="1.1.1.31" evidence="3 8"/>
<evidence type="ECO:0000313" key="11">
    <source>
        <dbReference type="EMBL" id="KAK7049217.1"/>
    </source>
</evidence>
<dbReference type="PROSITE" id="PS00895">
    <property type="entry name" value="3_HYDROXYISOBUT_DH"/>
    <property type="match status" value="1"/>
</dbReference>
<evidence type="ECO:0000259" key="9">
    <source>
        <dbReference type="Pfam" id="PF03446"/>
    </source>
</evidence>
<dbReference type="PANTHER" id="PTHR22981">
    <property type="entry name" value="3-HYDROXYISOBUTYRATE DEHYDROGENASE-RELATED"/>
    <property type="match status" value="1"/>
</dbReference>